<dbReference type="EMBL" id="KN827285">
    <property type="protein sequence ID" value="KIK76805.1"/>
    <property type="molecule type" value="Genomic_DNA"/>
</dbReference>
<dbReference type="STRING" id="930991.A0A0D0DG34"/>
<name>A0A0D0DG34_9AGAM</name>
<dbReference type="HOGENOM" id="CLU_001650_17_6_1"/>
<reference evidence="2" key="2">
    <citation type="submission" date="2015-01" db="EMBL/GenBank/DDBJ databases">
        <title>Evolutionary Origins and Diversification of the Mycorrhizal Mutualists.</title>
        <authorList>
            <consortium name="DOE Joint Genome Institute"/>
            <consortium name="Mycorrhizal Genomics Consortium"/>
            <person name="Kohler A."/>
            <person name="Kuo A."/>
            <person name="Nagy L.G."/>
            <person name="Floudas D."/>
            <person name="Copeland A."/>
            <person name="Barry K.W."/>
            <person name="Cichocki N."/>
            <person name="Veneault-Fourrey C."/>
            <person name="LaButti K."/>
            <person name="Lindquist E.A."/>
            <person name="Lipzen A."/>
            <person name="Lundell T."/>
            <person name="Morin E."/>
            <person name="Murat C."/>
            <person name="Riley R."/>
            <person name="Ohm R."/>
            <person name="Sun H."/>
            <person name="Tunlid A."/>
            <person name="Henrissat B."/>
            <person name="Grigoriev I.V."/>
            <person name="Hibbett D.S."/>
            <person name="Martin F."/>
        </authorList>
    </citation>
    <scope>NUCLEOTIDE SEQUENCE [LARGE SCALE GENOMIC DNA]</scope>
    <source>
        <strain evidence="2">Ve08.2h10</strain>
    </source>
</reference>
<evidence type="ECO:0000313" key="2">
    <source>
        <dbReference type="Proteomes" id="UP000054538"/>
    </source>
</evidence>
<dbReference type="AlphaFoldDB" id="A0A0D0DG34"/>
<reference evidence="1 2" key="1">
    <citation type="submission" date="2014-04" db="EMBL/GenBank/DDBJ databases">
        <authorList>
            <consortium name="DOE Joint Genome Institute"/>
            <person name="Kuo A."/>
            <person name="Kohler A."/>
            <person name="Jargeat P."/>
            <person name="Nagy L.G."/>
            <person name="Floudas D."/>
            <person name="Copeland A."/>
            <person name="Barry K.W."/>
            <person name="Cichocki N."/>
            <person name="Veneault-Fourrey C."/>
            <person name="LaButti K."/>
            <person name="Lindquist E.A."/>
            <person name="Lipzen A."/>
            <person name="Lundell T."/>
            <person name="Morin E."/>
            <person name="Murat C."/>
            <person name="Sun H."/>
            <person name="Tunlid A."/>
            <person name="Henrissat B."/>
            <person name="Grigoriev I.V."/>
            <person name="Hibbett D.S."/>
            <person name="Martin F."/>
            <person name="Nordberg H.P."/>
            <person name="Cantor M.N."/>
            <person name="Hua S.X."/>
        </authorList>
    </citation>
    <scope>NUCLEOTIDE SEQUENCE [LARGE SCALE GENOMIC DNA]</scope>
    <source>
        <strain evidence="1 2">Ve08.2h10</strain>
    </source>
</reference>
<dbReference type="OrthoDB" id="3208215at2759"/>
<accession>A0A0D0DG34</accession>
<keyword evidence="2" id="KW-1185">Reference proteome</keyword>
<proteinExistence type="predicted"/>
<dbReference type="Proteomes" id="UP000054538">
    <property type="component" value="Unassembled WGS sequence"/>
</dbReference>
<sequence>MKLKPIFKVKDNENGNPADFKVHYICRGYTVVYRTSYLFNGQDYTKTTSPTACLESFHILTHVGA</sequence>
<organism evidence="1 2">
    <name type="scientific">Paxillus rubicundulus Ve08.2h10</name>
    <dbReference type="NCBI Taxonomy" id="930991"/>
    <lineage>
        <taxon>Eukaryota</taxon>
        <taxon>Fungi</taxon>
        <taxon>Dikarya</taxon>
        <taxon>Basidiomycota</taxon>
        <taxon>Agaricomycotina</taxon>
        <taxon>Agaricomycetes</taxon>
        <taxon>Agaricomycetidae</taxon>
        <taxon>Boletales</taxon>
        <taxon>Paxilineae</taxon>
        <taxon>Paxillaceae</taxon>
        <taxon>Paxillus</taxon>
    </lineage>
</organism>
<gene>
    <name evidence="1" type="ORF">PAXRUDRAFT_68211</name>
</gene>
<evidence type="ECO:0000313" key="1">
    <source>
        <dbReference type="EMBL" id="KIK76805.1"/>
    </source>
</evidence>
<dbReference type="InParanoid" id="A0A0D0DG34"/>
<feature type="non-terminal residue" evidence="1">
    <location>
        <position position="1"/>
    </location>
</feature>
<protein>
    <submittedName>
        <fullName evidence="1">Uncharacterized protein</fullName>
    </submittedName>
</protein>